<feature type="compositionally biased region" description="Basic and acidic residues" evidence="1">
    <location>
        <begin position="162"/>
        <end position="174"/>
    </location>
</feature>
<reference evidence="2" key="1">
    <citation type="journal article" date="2023" name="Science">
        <title>Genome structures resolve the early diversification of teleost fishes.</title>
        <authorList>
            <person name="Parey E."/>
            <person name="Louis A."/>
            <person name="Montfort J."/>
            <person name="Bouchez O."/>
            <person name="Roques C."/>
            <person name="Iampietro C."/>
            <person name="Lluch J."/>
            <person name="Castinel A."/>
            <person name="Donnadieu C."/>
            <person name="Desvignes T."/>
            <person name="Floi Bucao C."/>
            <person name="Jouanno E."/>
            <person name="Wen M."/>
            <person name="Mejri S."/>
            <person name="Dirks R."/>
            <person name="Jansen H."/>
            <person name="Henkel C."/>
            <person name="Chen W.J."/>
            <person name="Zahm M."/>
            <person name="Cabau C."/>
            <person name="Klopp C."/>
            <person name="Thompson A.W."/>
            <person name="Robinson-Rechavi M."/>
            <person name="Braasch I."/>
            <person name="Lecointre G."/>
            <person name="Bobe J."/>
            <person name="Postlethwait J.H."/>
            <person name="Berthelot C."/>
            <person name="Roest Crollius H."/>
            <person name="Guiguen Y."/>
        </authorList>
    </citation>
    <scope>NUCLEOTIDE SEQUENCE</scope>
    <source>
        <strain evidence="2">WJC10195</strain>
    </source>
</reference>
<evidence type="ECO:0000256" key="1">
    <source>
        <dbReference type="SAM" id="MobiDB-lite"/>
    </source>
</evidence>
<gene>
    <name evidence="2" type="ORF">SKAU_G00158290</name>
</gene>
<comment type="caution">
    <text evidence="2">The sequence shown here is derived from an EMBL/GenBank/DDBJ whole genome shotgun (WGS) entry which is preliminary data.</text>
</comment>
<evidence type="ECO:0000313" key="3">
    <source>
        <dbReference type="Proteomes" id="UP001152622"/>
    </source>
</evidence>
<sequence length="205" mass="21711">MPDGPAARPALSASHRHRSPTSTDCPPAHCHHSPTAKTAHNTLRSSTAGASDTQQNSGREPDVHTHTHTLLQIVALSPGREGGRHYFLNTLLSVSARFPAPPEAQSTISAAADGRPLKWDLPRGTLEARVPPATSMRVTLVKQRSGKLTKARCGEQGWGRLPRRDHGETARPRCDALAASRGKGISGQPGGQASGGEVTDRRGVN</sequence>
<dbReference type="Proteomes" id="UP001152622">
    <property type="component" value="Chromosome 5"/>
</dbReference>
<feature type="compositionally biased region" description="Polar residues" evidence="1">
    <location>
        <begin position="35"/>
        <end position="58"/>
    </location>
</feature>
<organism evidence="2 3">
    <name type="scientific">Synaphobranchus kaupii</name>
    <name type="common">Kaup's arrowtooth eel</name>
    <dbReference type="NCBI Taxonomy" id="118154"/>
    <lineage>
        <taxon>Eukaryota</taxon>
        <taxon>Metazoa</taxon>
        <taxon>Chordata</taxon>
        <taxon>Craniata</taxon>
        <taxon>Vertebrata</taxon>
        <taxon>Euteleostomi</taxon>
        <taxon>Actinopterygii</taxon>
        <taxon>Neopterygii</taxon>
        <taxon>Teleostei</taxon>
        <taxon>Anguilliformes</taxon>
        <taxon>Synaphobranchidae</taxon>
        <taxon>Synaphobranchus</taxon>
    </lineage>
</organism>
<dbReference type="EMBL" id="JAINUF010000005">
    <property type="protein sequence ID" value="KAJ8359304.1"/>
    <property type="molecule type" value="Genomic_DNA"/>
</dbReference>
<protein>
    <submittedName>
        <fullName evidence="2">Uncharacterized protein</fullName>
    </submittedName>
</protein>
<evidence type="ECO:0000313" key="2">
    <source>
        <dbReference type="EMBL" id="KAJ8359304.1"/>
    </source>
</evidence>
<feature type="compositionally biased region" description="Gly residues" evidence="1">
    <location>
        <begin position="184"/>
        <end position="194"/>
    </location>
</feature>
<feature type="region of interest" description="Disordered" evidence="1">
    <location>
        <begin position="155"/>
        <end position="205"/>
    </location>
</feature>
<feature type="region of interest" description="Disordered" evidence="1">
    <location>
        <begin position="1"/>
        <end position="64"/>
    </location>
</feature>
<dbReference type="AlphaFoldDB" id="A0A9Q1FIE5"/>
<accession>A0A9Q1FIE5</accession>
<keyword evidence="3" id="KW-1185">Reference proteome</keyword>
<proteinExistence type="predicted"/>
<name>A0A9Q1FIE5_SYNKA</name>